<protein>
    <recommendedName>
        <fullName evidence="3">MYND-type zinc finger protein samB</fullName>
    </recommendedName>
</protein>
<organism evidence="1 2">
    <name type="scientific">Colletotrichum fioriniae PJ7</name>
    <dbReference type="NCBI Taxonomy" id="1445577"/>
    <lineage>
        <taxon>Eukaryota</taxon>
        <taxon>Fungi</taxon>
        <taxon>Dikarya</taxon>
        <taxon>Ascomycota</taxon>
        <taxon>Pezizomycotina</taxon>
        <taxon>Sordariomycetes</taxon>
        <taxon>Hypocreomycetidae</taxon>
        <taxon>Glomerellales</taxon>
        <taxon>Glomerellaceae</taxon>
        <taxon>Colletotrichum</taxon>
        <taxon>Colletotrichum acutatum species complex</taxon>
    </lineage>
</organism>
<dbReference type="HOGENOM" id="CLU_1777290_0_0_1"/>
<sequence>MSLLVLSHLGSREAERMARTAVASTQSPINTGKWRCINCKEPTLVHHCNECQSNWFCSTRCQKAKAHNVDAANYMALCPAQNKRLDTYHYLAESLRAGDCEPPTNPQTREDFGFDLCQYGNKQEERLLWATYKCLGCFFGLNSVVI</sequence>
<evidence type="ECO:0000313" key="1">
    <source>
        <dbReference type="EMBL" id="EXF73536.1"/>
    </source>
</evidence>
<keyword evidence="2" id="KW-1185">Reference proteome</keyword>
<dbReference type="KEGG" id="cfj:CFIO01_02828"/>
<comment type="caution">
    <text evidence="1">The sequence shown here is derived from an EMBL/GenBank/DDBJ whole genome shotgun (WGS) entry which is preliminary data.</text>
</comment>
<dbReference type="OrthoDB" id="4587840at2759"/>
<name>A0A010QZZ5_9PEZI</name>
<accession>A0A010QZZ5</accession>
<dbReference type="EMBL" id="JARH01001052">
    <property type="protein sequence ID" value="EXF73536.1"/>
    <property type="molecule type" value="Genomic_DNA"/>
</dbReference>
<evidence type="ECO:0000313" key="2">
    <source>
        <dbReference type="Proteomes" id="UP000020467"/>
    </source>
</evidence>
<proteinExistence type="predicted"/>
<reference evidence="1 2" key="1">
    <citation type="submission" date="2014-02" db="EMBL/GenBank/DDBJ databases">
        <title>The genome sequence of Colletotrichum fioriniae PJ7.</title>
        <authorList>
            <person name="Baroncelli R."/>
            <person name="Thon M.R."/>
        </authorList>
    </citation>
    <scope>NUCLEOTIDE SEQUENCE [LARGE SCALE GENOMIC DNA]</scope>
    <source>
        <strain evidence="1 2">PJ7</strain>
    </source>
</reference>
<dbReference type="AlphaFoldDB" id="A0A010QZZ5"/>
<dbReference type="Proteomes" id="UP000020467">
    <property type="component" value="Unassembled WGS sequence"/>
</dbReference>
<gene>
    <name evidence="1" type="ORF">CFIO01_02828</name>
</gene>
<evidence type="ECO:0008006" key="3">
    <source>
        <dbReference type="Google" id="ProtNLM"/>
    </source>
</evidence>
<dbReference type="SUPFAM" id="SSF144232">
    <property type="entry name" value="HIT/MYND zinc finger-like"/>
    <property type="match status" value="1"/>
</dbReference>